<dbReference type="EMBL" id="CP086719">
    <property type="protein sequence ID" value="WOO84402.1"/>
    <property type="molecule type" value="Genomic_DNA"/>
</dbReference>
<accession>A0AAF1BKW2</accession>
<name>A0AAF1BKW2_9TREE</name>
<protein>
    <submittedName>
        <fullName evidence="1">Uncharacterized protein</fullName>
    </submittedName>
</protein>
<evidence type="ECO:0000313" key="2">
    <source>
        <dbReference type="Proteomes" id="UP000827549"/>
    </source>
</evidence>
<proteinExistence type="predicted"/>
<gene>
    <name evidence="1" type="ORF">LOC62_06G007923</name>
</gene>
<reference evidence="1" key="1">
    <citation type="submission" date="2023-10" db="EMBL/GenBank/DDBJ databases">
        <authorList>
            <person name="Noh H."/>
        </authorList>
    </citation>
    <scope>NUCLEOTIDE SEQUENCE</scope>
    <source>
        <strain evidence="1">DUCC4014</strain>
    </source>
</reference>
<dbReference type="Proteomes" id="UP000827549">
    <property type="component" value="Chromosome 6"/>
</dbReference>
<evidence type="ECO:0000313" key="1">
    <source>
        <dbReference type="EMBL" id="WOO84402.1"/>
    </source>
</evidence>
<dbReference type="GeneID" id="87811093"/>
<organism evidence="1 2">
    <name type="scientific">Vanrija pseudolonga</name>
    <dbReference type="NCBI Taxonomy" id="143232"/>
    <lineage>
        <taxon>Eukaryota</taxon>
        <taxon>Fungi</taxon>
        <taxon>Dikarya</taxon>
        <taxon>Basidiomycota</taxon>
        <taxon>Agaricomycotina</taxon>
        <taxon>Tremellomycetes</taxon>
        <taxon>Trichosporonales</taxon>
        <taxon>Trichosporonaceae</taxon>
        <taxon>Vanrija</taxon>
    </lineage>
</organism>
<sequence>MAEKYHRQYDEYKALGGDVSQGNLSTELLADAVAYEAITTYAERQSEPGNQDAVVAEIVNGITERVRPASPGPADPAQEFIANQIDWLDRKQVAAQAIKDTNEAISKAK</sequence>
<keyword evidence="2" id="KW-1185">Reference proteome</keyword>
<dbReference type="RefSeq" id="XP_062630428.1">
    <property type="nucleotide sequence ID" value="XM_062774444.1"/>
</dbReference>
<dbReference type="AlphaFoldDB" id="A0AAF1BKW2"/>